<comment type="caution">
    <text evidence="5">The sequence shown here is derived from an EMBL/GenBank/DDBJ whole genome shotgun (WGS) entry which is preliminary data.</text>
</comment>
<name>A0ABD1IAW6_SALDI</name>
<dbReference type="GO" id="GO:0008180">
    <property type="term" value="C:COP9 signalosome"/>
    <property type="evidence" value="ECO:0007669"/>
    <property type="project" value="UniProtKB-KW"/>
</dbReference>
<accession>A0ABD1IAW6</accession>
<dbReference type="InterPro" id="IPR000717">
    <property type="entry name" value="PCI_dom"/>
</dbReference>
<sequence length="365" mass="41445">MENELAGVSAISDPRQRMEQYMYILSNHLSSENVDQAKYFCDHVLSDDAVSRQLLLAIAQELGRFQPEHQIEIFSIPSISSNPASFGSRSRIWSLEKNWLNCMNVKMNGQNLWRYLAALIWIPRLGLQHTLPLNRSTEDRLSKLSICARLAALSQQDGRSETSNAYAKKAVTINNNQQKVPQLQHKVYYARMQELSMKFLSAGVVYYNEICQTEEREFGDFEIDQEALERVLVAAVTCTILAGAGLRRSRLIAAMYKDERCANLKIYPILQKVCLERILRKPEIDAFSETLEPHQKAVLDQVIIEHNIISASRVFKNCSFEGLGTFLGGIAPEEVEKVAAKMIRENRMSGSIDKVDAVIHFESEL</sequence>
<gene>
    <name evidence="5" type="ORF">AAHA92_07225</name>
</gene>
<reference evidence="5 6" key="1">
    <citation type="submission" date="2024-06" db="EMBL/GenBank/DDBJ databases">
        <title>A chromosome level genome sequence of Diviner's sage (Salvia divinorum).</title>
        <authorList>
            <person name="Ford S.A."/>
            <person name="Ro D.-K."/>
            <person name="Ness R.W."/>
            <person name="Phillips M.A."/>
        </authorList>
    </citation>
    <scope>NUCLEOTIDE SEQUENCE [LARGE SCALE GENOMIC DNA]</scope>
    <source>
        <strain evidence="5">SAF-2024a</strain>
        <tissue evidence="5">Leaf</tissue>
    </source>
</reference>
<evidence type="ECO:0000313" key="6">
    <source>
        <dbReference type="Proteomes" id="UP001567538"/>
    </source>
</evidence>
<evidence type="ECO:0000313" key="5">
    <source>
        <dbReference type="EMBL" id="KAL1564948.1"/>
    </source>
</evidence>
<dbReference type="PANTHER" id="PTHR10855">
    <property type="entry name" value="26S PROTEASOME NON-ATPASE REGULATORY SUBUNIT 12/COP9 SIGNALOSOME COMPLEX SUBUNIT 4"/>
    <property type="match status" value="1"/>
</dbReference>
<dbReference type="InterPro" id="IPR040134">
    <property type="entry name" value="PSMD12/CSN4"/>
</dbReference>
<dbReference type="Gene3D" id="1.10.10.10">
    <property type="entry name" value="Winged helix-like DNA-binding domain superfamily/Winged helix DNA-binding domain"/>
    <property type="match status" value="1"/>
</dbReference>
<keyword evidence="6" id="KW-1185">Reference proteome</keyword>
<keyword evidence="3" id="KW-0736">Signalosome</keyword>
<dbReference type="PANTHER" id="PTHR10855:SF2">
    <property type="entry name" value="COP9 SIGNALOSOME COMPLEX SUBUNIT 4"/>
    <property type="match status" value="1"/>
</dbReference>
<dbReference type="InterPro" id="IPR036388">
    <property type="entry name" value="WH-like_DNA-bd_sf"/>
</dbReference>
<dbReference type="Pfam" id="PF01399">
    <property type="entry name" value="PCI"/>
    <property type="match status" value="1"/>
</dbReference>
<organism evidence="5 6">
    <name type="scientific">Salvia divinorum</name>
    <name type="common">Maria pastora</name>
    <name type="synonym">Diviner's sage</name>
    <dbReference type="NCBI Taxonomy" id="28513"/>
    <lineage>
        <taxon>Eukaryota</taxon>
        <taxon>Viridiplantae</taxon>
        <taxon>Streptophyta</taxon>
        <taxon>Embryophyta</taxon>
        <taxon>Tracheophyta</taxon>
        <taxon>Spermatophyta</taxon>
        <taxon>Magnoliopsida</taxon>
        <taxon>eudicotyledons</taxon>
        <taxon>Gunneridae</taxon>
        <taxon>Pentapetalae</taxon>
        <taxon>asterids</taxon>
        <taxon>lamiids</taxon>
        <taxon>Lamiales</taxon>
        <taxon>Lamiaceae</taxon>
        <taxon>Nepetoideae</taxon>
        <taxon>Mentheae</taxon>
        <taxon>Salviinae</taxon>
        <taxon>Salvia</taxon>
        <taxon>Salvia subgen. Calosphace</taxon>
    </lineage>
</organism>
<dbReference type="SUPFAM" id="SSF46785">
    <property type="entry name" value="Winged helix' DNA-binding domain"/>
    <property type="match status" value="1"/>
</dbReference>
<dbReference type="AlphaFoldDB" id="A0ABD1IAW6"/>
<dbReference type="InterPro" id="IPR036390">
    <property type="entry name" value="WH_DNA-bd_sf"/>
</dbReference>
<dbReference type="Proteomes" id="UP001567538">
    <property type="component" value="Unassembled WGS sequence"/>
</dbReference>
<protein>
    <recommendedName>
        <fullName evidence="2">COP9 signalosome complex subunit 4</fullName>
    </recommendedName>
</protein>
<evidence type="ECO:0000256" key="2">
    <source>
        <dbReference type="ARBA" id="ARBA00014881"/>
    </source>
</evidence>
<evidence type="ECO:0000256" key="3">
    <source>
        <dbReference type="ARBA" id="ARBA00022790"/>
    </source>
</evidence>
<evidence type="ECO:0000259" key="4">
    <source>
        <dbReference type="Pfam" id="PF01399"/>
    </source>
</evidence>
<dbReference type="EMBL" id="JBEAFC010000003">
    <property type="protein sequence ID" value="KAL1564948.1"/>
    <property type="molecule type" value="Genomic_DNA"/>
</dbReference>
<feature type="domain" description="PCI" evidence="4">
    <location>
        <begin position="295"/>
        <end position="362"/>
    </location>
</feature>
<proteinExistence type="inferred from homology"/>
<evidence type="ECO:0000256" key="1">
    <source>
        <dbReference type="ARBA" id="ARBA00010417"/>
    </source>
</evidence>
<comment type="similarity">
    <text evidence="1">Belongs to the CSN4 family.</text>
</comment>